<dbReference type="AlphaFoldDB" id="A0AA39QS50"/>
<protein>
    <recommendedName>
        <fullName evidence="4">Coilin</fullName>
    </recommendedName>
</protein>
<evidence type="ECO:0008006" key="4">
    <source>
        <dbReference type="Google" id="ProtNLM"/>
    </source>
</evidence>
<evidence type="ECO:0000256" key="1">
    <source>
        <dbReference type="SAM" id="MobiDB-lite"/>
    </source>
</evidence>
<feature type="region of interest" description="Disordered" evidence="1">
    <location>
        <begin position="80"/>
        <end position="207"/>
    </location>
</feature>
<accession>A0AA39QS50</accession>
<gene>
    <name evidence="2" type="ORF">EDD18DRAFT_1124844</name>
</gene>
<comment type="caution">
    <text evidence="2">The sequence shown here is derived from an EMBL/GenBank/DDBJ whole genome shotgun (WGS) entry which is preliminary data.</text>
</comment>
<reference evidence="2" key="1">
    <citation type="submission" date="2023-06" db="EMBL/GenBank/DDBJ databases">
        <authorList>
            <consortium name="Lawrence Berkeley National Laboratory"/>
            <person name="Ahrendt S."/>
            <person name="Sahu N."/>
            <person name="Indic B."/>
            <person name="Wong-Bajracharya J."/>
            <person name="Merenyi Z."/>
            <person name="Ke H.-M."/>
            <person name="Monk M."/>
            <person name="Kocsube S."/>
            <person name="Drula E."/>
            <person name="Lipzen A."/>
            <person name="Balint B."/>
            <person name="Henrissat B."/>
            <person name="Andreopoulos B."/>
            <person name="Martin F.M."/>
            <person name="Harder C.B."/>
            <person name="Rigling D."/>
            <person name="Ford K.L."/>
            <person name="Foster G.D."/>
            <person name="Pangilinan J."/>
            <person name="Papanicolaou A."/>
            <person name="Barry K."/>
            <person name="LaButti K."/>
            <person name="Viragh M."/>
            <person name="Koriabine M."/>
            <person name="Yan M."/>
            <person name="Riley R."/>
            <person name="Champramary S."/>
            <person name="Plett K.L."/>
            <person name="Tsai I.J."/>
            <person name="Slot J."/>
            <person name="Sipos G."/>
            <person name="Plett J."/>
            <person name="Nagy L.G."/>
            <person name="Grigoriev I.V."/>
        </authorList>
    </citation>
    <scope>NUCLEOTIDE SEQUENCE</scope>
    <source>
        <strain evidence="2">HWK02</strain>
    </source>
</reference>
<feature type="compositionally biased region" description="Low complexity" evidence="1">
    <location>
        <begin position="157"/>
        <end position="172"/>
    </location>
</feature>
<evidence type="ECO:0000313" key="2">
    <source>
        <dbReference type="EMBL" id="KAK0506723.1"/>
    </source>
</evidence>
<sequence length="412" mass="44934">MRLRIQTEPPLPQLKAWFPLPDDAIIYDLKISLCSTVQVLRAAKIKPGELTLELDGFELLDELASSGVVGDTDLIVIKTKQAASSKKRKAESESPVARDAKRLKPVIVSSDSDETTDSDSSTDSSSDDSSSSDSPSSTSSPSVVSVRKKFPPPPVNPQNHVPPGWGSQQTRSRNQRRRLKKKYEAEAAGSNPPTAPRPKALSSTNGVPLGHKAPAENELSLSMFSLGNKNKKKGFKQKLALPATPKIVFQAQTPRLVPPSEQEDLPTNMFVTSVDVEEGKWGKKAKKEAIEEVALDYGEEDAIEGADAIHEEANKMWETVEATFDSYPVITQPEQSHVGNLVTWKALALNPITFSPEVSLHLARVEAVNADNAYIISRLVRPGWEVGEEPAVDETITWGDVLIMGLKNADQE</sequence>
<organism evidence="2 3">
    <name type="scientific">Armillaria luteobubalina</name>
    <dbReference type="NCBI Taxonomy" id="153913"/>
    <lineage>
        <taxon>Eukaryota</taxon>
        <taxon>Fungi</taxon>
        <taxon>Dikarya</taxon>
        <taxon>Basidiomycota</taxon>
        <taxon>Agaricomycotina</taxon>
        <taxon>Agaricomycetes</taxon>
        <taxon>Agaricomycetidae</taxon>
        <taxon>Agaricales</taxon>
        <taxon>Marasmiineae</taxon>
        <taxon>Physalacriaceae</taxon>
        <taxon>Armillaria</taxon>
    </lineage>
</organism>
<feature type="compositionally biased region" description="Basic and acidic residues" evidence="1">
    <location>
        <begin position="90"/>
        <end position="102"/>
    </location>
</feature>
<keyword evidence="3" id="KW-1185">Reference proteome</keyword>
<dbReference type="EMBL" id="JAUEPU010000001">
    <property type="protein sequence ID" value="KAK0506723.1"/>
    <property type="molecule type" value="Genomic_DNA"/>
</dbReference>
<evidence type="ECO:0000313" key="3">
    <source>
        <dbReference type="Proteomes" id="UP001175228"/>
    </source>
</evidence>
<feature type="compositionally biased region" description="Low complexity" evidence="1">
    <location>
        <begin position="118"/>
        <end position="145"/>
    </location>
</feature>
<dbReference type="Proteomes" id="UP001175228">
    <property type="component" value="Unassembled WGS sequence"/>
</dbReference>
<proteinExistence type="predicted"/>
<name>A0AA39QS50_9AGAR</name>